<dbReference type="InterPro" id="IPR050267">
    <property type="entry name" value="Anti-sigma-factor_SerPK"/>
</dbReference>
<dbReference type="PANTHER" id="PTHR35526">
    <property type="entry name" value="ANTI-SIGMA-F FACTOR RSBW-RELATED"/>
    <property type="match status" value="1"/>
</dbReference>
<dbReference type="OrthoDB" id="3867457at2"/>
<evidence type="ECO:0000256" key="1">
    <source>
        <dbReference type="ARBA" id="ARBA00022527"/>
    </source>
</evidence>
<gene>
    <name evidence="3" type="ORF">FB474_3300</name>
</gene>
<keyword evidence="3" id="KW-0418">Kinase</keyword>
<keyword evidence="3" id="KW-0808">Transferase</keyword>
<dbReference type="PANTHER" id="PTHR35526:SF3">
    <property type="entry name" value="ANTI-SIGMA-F FACTOR RSBW"/>
    <property type="match status" value="1"/>
</dbReference>
<keyword evidence="1" id="KW-0723">Serine/threonine-protein kinase</keyword>
<evidence type="ECO:0000313" key="4">
    <source>
        <dbReference type="Proteomes" id="UP000319514"/>
    </source>
</evidence>
<accession>A0A542ZNV4</accession>
<proteinExistence type="predicted"/>
<dbReference type="Pfam" id="PF13581">
    <property type="entry name" value="HATPase_c_2"/>
    <property type="match status" value="1"/>
</dbReference>
<keyword evidence="4" id="KW-1185">Reference proteome</keyword>
<dbReference type="RefSeq" id="WP_141789607.1">
    <property type="nucleotide sequence ID" value="NZ_BAAAKX010000012.1"/>
</dbReference>
<sequence length="186" mass="19727">MCYHATKPLPPEPHSAPAAREFLRRCYRDWGLTAMVEDSELALSELVTNAVLHARTPLLVSISCADSVVELAVFDGTPTRPTMRPHRSDLAGDLAAAHALEAELDEVPHERDPRLHVGPAGSVTGGRGLLVVDAVAAQWGVSPLSDGKAVWARTPVFDGWEPAAPCPCSASDQALTLASGHPVVEC</sequence>
<dbReference type="InterPro" id="IPR036890">
    <property type="entry name" value="HATPase_C_sf"/>
</dbReference>
<dbReference type="GO" id="GO:0004674">
    <property type="term" value="F:protein serine/threonine kinase activity"/>
    <property type="evidence" value="ECO:0007669"/>
    <property type="project" value="UniProtKB-KW"/>
</dbReference>
<dbReference type="AlphaFoldDB" id="A0A542ZNV4"/>
<organism evidence="3 4">
    <name type="scientific">Oryzihumus leptocrescens</name>
    <dbReference type="NCBI Taxonomy" id="297536"/>
    <lineage>
        <taxon>Bacteria</taxon>
        <taxon>Bacillati</taxon>
        <taxon>Actinomycetota</taxon>
        <taxon>Actinomycetes</taxon>
        <taxon>Micrococcales</taxon>
        <taxon>Intrasporangiaceae</taxon>
        <taxon>Oryzihumus</taxon>
    </lineage>
</organism>
<reference evidence="3 4" key="1">
    <citation type="submission" date="2019-06" db="EMBL/GenBank/DDBJ databases">
        <title>Sequencing the genomes of 1000 actinobacteria strains.</title>
        <authorList>
            <person name="Klenk H.-P."/>
        </authorList>
    </citation>
    <scope>NUCLEOTIDE SEQUENCE [LARGE SCALE GENOMIC DNA]</scope>
    <source>
        <strain evidence="3 4">DSM 18082</strain>
    </source>
</reference>
<evidence type="ECO:0000259" key="2">
    <source>
        <dbReference type="Pfam" id="PF13581"/>
    </source>
</evidence>
<protein>
    <submittedName>
        <fullName evidence="3">Histidine kinase-like protein</fullName>
    </submittedName>
</protein>
<comment type="caution">
    <text evidence="3">The sequence shown here is derived from an EMBL/GenBank/DDBJ whole genome shotgun (WGS) entry which is preliminary data.</text>
</comment>
<dbReference type="InterPro" id="IPR003594">
    <property type="entry name" value="HATPase_dom"/>
</dbReference>
<feature type="domain" description="Histidine kinase/HSP90-like ATPase" evidence="2">
    <location>
        <begin position="10"/>
        <end position="141"/>
    </location>
</feature>
<dbReference type="Gene3D" id="3.30.565.10">
    <property type="entry name" value="Histidine kinase-like ATPase, C-terminal domain"/>
    <property type="match status" value="1"/>
</dbReference>
<dbReference type="EMBL" id="VFOQ01000001">
    <property type="protein sequence ID" value="TQL61880.1"/>
    <property type="molecule type" value="Genomic_DNA"/>
</dbReference>
<dbReference type="Proteomes" id="UP000319514">
    <property type="component" value="Unassembled WGS sequence"/>
</dbReference>
<dbReference type="CDD" id="cd16936">
    <property type="entry name" value="HATPase_RsbW-like"/>
    <property type="match status" value="1"/>
</dbReference>
<name>A0A542ZNV4_9MICO</name>
<evidence type="ECO:0000313" key="3">
    <source>
        <dbReference type="EMBL" id="TQL61880.1"/>
    </source>
</evidence>